<protein>
    <submittedName>
        <fullName evidence="2">Uncharacterized protein</fullName>
    </submittedName>
</protein>
<evidence type="ECO:0000313" key="2">
    <source>
        <dbReference type="EMBL" id="VDN15420.1"/>
    </source>
</evidence>
<gene>
    <name evidence="2" type="ORF">DILT_LOCUS11251</name>
</gene>
<organism evidence="2 3">
    <name type="scientific">Dibothriocephalus latus</name>
    <name type="common">Fish tapeworm</name>
    <name type="synonym">Diphyllobothrium latum</name>
    <dbReference type="NCBI Taxonomy" id="60516"/>
    <lineage>
        <taxon>Eukaryota</taxon>
        <taxon>Metazoa</taxon>
        <taxon>Spiralia</taxon>
        <taxon>Lophotrochozoa</taxon>
        <taxon>Platyhelminthes</taxon>
        <taxon>Cestoda</taxon>
        <taxon>Eucestoda</taxon>
        <taxon>Diphyllobothriidea</taxon>
        <taxon>Diphyllobothriidae</taxon>
        <taxon>Dibothriocephalus</taxon>
    </lineage>
</organism>
<accession>A0A3P7LQC3</accession>
<dbReference type="Proteomes" id="UP000281553">
    <property type="component" value="Unassembled WGS sequence"/>
</dbReference>
<sequence>MDDQLTKLNVLNRTSRRPSVSKICADRKQYATRAVTAAVYSFVDGSSHGTSVLLVLDMNNNSDSEDWSPPHSEEIHQISEEEYGPPTKRSTKPRVSRPPPPSVSLFPPTIISTANASLKDSQYGPRWSYPAADVKYSDKEYMIQLSLPTCDTTCQLILSFYRLYSDIRNRDSWNSCEKRNLQAVRHKYNVDVAVSDIFTSPMSTRMHKITIFSQAKDNAVTAVASLLHSLPTDLQGKSVVAIDHVFADTKSMRPPMFSFVSH</sequence>
<reference evidence="2 3" key="1">
    <citation type="submission" date="2018-11" db="EMBL/GenBank/DDBJ databases">
        <authorList>
            <consortium name="Pathogen Informatics"/>
        </authorList>
    </citation>
    <scope>NUCLEOTIDE SEQUENCE [LARGE SCALE GENOMIC DNA]</scope>
</reference>
<dbReference type="EMBL" id="UYRU01062462">
    <property type="protein sequence ID" value="VDN15420.1"/>
    <property type="molecule type" value="Genomic_DNA"/>
</dbReference>
<feature type="region of interest" description="Disordered" evidence="1">
    <location>
        <begin position="62"/>
        <end position="106"/>
    </location>
</feature>
<proteinExistence type="predicted"/>
<evidence type="ECO:0000256" key="1">
    <source>
        <dbReference type="SAM" id="MobiDB-lite"/>
    </source>
</evidence>
<keyword evidence="3" id="KW-1185">Reference proteome</keyword>
<evidence type="ECO:0000313" key="3">
    <source>
        <dbReference type="Proteomes" id="UP000281553"/>
    </source>
</evidence>
<name>A0A3P7LQC3_DIBLA</name>
<dbReference type="AlphaFoldDB" id="A0A3P7LQC3"/>